<dbReference type="Proteomes" id="UP000002440">
    <property type="component" value="Chromosome"/>
</dbReference>
<organism evidence="8 9">
    <name type="scientific">Methylobacillus flagellatus (strain ATCC 51484 / DSM 6875 / VKM B-1610 / KT)</name>
    <dbReference type="NCBI Taxonomy" id="265072"/>
    <lineage>
        <taxon>Bacteria</taxon>
        <taxon>Pseudomonadati</taxon>
        <taxon>Pseudomonadota</taxon>
        <taxon>Betaproteobacteria</taxon>
        <taxon>Nitrosomonadales</taxon>
        <taxon>Methylophilaceae</taxon>
        <taxon>Methylobacillus</taxon>
    </lineage>
</organism>
<dbReference type="Pfam" id="PF13532">
    <property type="entry name" value="2OG-FeII_Oxy_2"/>
    <property type="match status" value="1"/>
</dbReference>
<comment type="cofactor">
    <cofactor evidence="6">
        <name>Fe(2+)</name>
        <dbReference type="ChEBI" id="CHEBI:29033"/>
    </cofactor>
    <text evidence="6">Binds 1 Fe(2+) ion per subunit.</text>
</comment>
<proteinExistence type="predicted"/>
<dbReference type="GO" id="GO:0005737">
    <property type="term" value="C:cytoplasm"/>
    <property type="evidence" value="ECO:0007669"/>
    <property type="project" value="TreeGrafter"/>
</dbReference>
<feature type="binding site" evidence="5">
    <location>
        <begin position="232"/>
        <end position="238"/>
    </location>
    <ligand>
        <name>2-oxoglutarate</name>
        <dbReference type="ChEBI" id="CHEBI:16810"/>
    </ligand>
</feature>
<dbReference type="Gene3D" id="2.60.120.590">
    <property type="entry name" value="Alpha-ketoglutarate-dependent dioxygenase AlkB-like"/>
    <property type="match status" value="1"/>
</dbReference>
<keyword evidence="3 8" id="KW-0560">Oxidoreductase</keyword>
<feature type="domain" description="Fe2OG dioxygenase" evidence="7">
    <location>
        <begin position="141"/>
        <end position="241"/>
    </location>
</feature>
<feature type="binding site" evidence="6">
    <location>
        <position position="161"/>
    </location>
    <ligand>
        <name>Fe cation</name>
        <dbReference type="ChEBI" id="CHEBI:24875"/>
        <note>catalytic</note>
    </ligand>
</feature>
<dbReference type="EC" id="1.14.11.-" evidence="8"/>
<dbReference type="GO" id="GO:0008198">
    <property type="term" value="F:ferrous iron binding"/>
    <property type="evidence" value="ECO:0007669"/>
    <property type="project" value="TreeGrafter"/>
</dbReference>
<dbReference type="InterPro" id="IPR004574">
    <property type="entry name" value="Alkb"/>
</dbReference>
<feature type="binding site" evidence="5">
    <location>
        <begin position="148"/>
        <end position="150"/>
    </location>
    <ligand>
        <name>2-oxoglutarate</name>
        <dbReference type="ChEBI" id="CHEBI:16810"/>
    </ligand>
</feature>
<evidence type="ECO:0000313" key="8">
    <source>
        <dbReference type="EMBL" id="ABE49569.1"/>
    </source>
</evidence>
<evidence type="ECO:0000313" key="9">
    <source>
        <dbReference type="Proteomes" id="UP000002440"/>
    </source>
</evidence>
<dbReference type="HOGENOM" id="CLU_039677_1_1_4"/>
<feature type="binding site" evidence="6">
    <location>
        <position position="159"/>
    </location>
    <ligand>
        <name>Fe cation</name>
        <dbReference type="ChEBI" id="CHEBI:24875"/>
        <note>catalytic</note>
    </ligand>
</feature>
<sequence length="241" mass="26034">MACYAMKRRLLGGESMTPMNSGDKPTSAMHGDLFSEASTPAALVPGAYILRGFASEQDQQLLHDLQTVLAQAPWRHMQTPGGLAMSVAMCNCGRLGWVSDRAGYRYTTHDPLSGKVWPAMPPSFAALAQSAAATVGFARFVPDACLINRYQTGAKLSLHQDKDEQDFSQPIVSVSLGLAATFLFGGLRRSDPVLRTELNHGDVVVWGGQARLRYHGILPLKPGEHPLTGDVRINLTFRAAG</sequence>
<feature type="binding site" evidence="5">
    <location>
        <begin position="104"/>
        <end position="106"/>
    </location>
    <ligand>
        <name>substrate</name>
    </ligand>
</feature>
<accession>Q1H1R8</accession>
<feature type="binding site" evidence="5">
    <location>
        <position position="97"/>
    </location>
    <ligand>
        <name>substrate</name>
    </ligand>
</feature>
<keyword evidence="9" id="KW-1185">Reference proteome</keyword>
<dbReference type="GO" id="GO:0035513">
    <property type="term" value="P:oxidative RNA demethylation"/>
    <property type="evidence" value="ECO:0007669"/>
    <property type="project" value="TreeGrafter"/>
</dbReference>
<dbReference type="GO" id="GO:0035516">
    <property type="term" value="F:broad specificity oxidative DNA demethylase activity"/>
    <property type="evidence" value="ECO:0007669"/>
    <property type="project" value="TreeGrafter"/>
</dbReference>
<dbReference type="eggNOG" id="COG3145">
    <property type="taxonomic scope" value="Bacteria"/>
</dbReference>
<dbReference type="AlphaFoldDB" id="Q1H1R8"/>
<dbReference type="EMBL" id="CP000284">
    <property type="protein sequence ID" value="ABE49569.1"/>
    <property type="molecule type" value="Genomic_DNA"/>
</dbReference>
<dbReference type="InterPro" id="IPR027450">
    <property type="entry name" value="AlkB-like"/>
</dbReference>
<evidence type="ECO:0000256" key="3">
    <source>
        <dbReference type="ARBA" id="ARBA00023002"/>
    </source>
</evidence>
<dbReference type="GO" id="GO:0035515">
    <property type="term" value="F:oxidative RNA demethylase activity"/>
    <property type="evidence" value="ECO:0007669"/>
    <property type="project" value="TreeGrafter"/>
</dbReference>
<protein>
    <submittedName>
        <fullName evidence="8">DNA-N1-methyladenine dioxygenase</fullName>
        <ecNumber evidence="8">1.14.11.-</ecNumber>
    </submittedName>
</protein>
<dbReference type="STRING" id="265072.Mfla_1301"/>
<evidence type="ECO:0000256" key="6">
    <source>
        <dbReference type="PIRSR" id="PIRSR604574-2"/>
    </source>
</evidence>
<reference evidence="8 9" key="1">
    <citation type="submission" date="2006-03" db="EMBL/GenBank/DDBJ databases">
        <title>Complete sequence of Methylobacillus flagellatus KT.</title>
        <authorList>
            <consortium name="US DOE Joint Genome Institute"/>
            <person name="Copeland A."/>
            <person name="Lucas S."/>
            <person name="Lapidus A."/>
            <person name="Barry K."/>
            <person name="Detter J.C."/>
            <person name="Glavina del Rio T."/>
            <person name="Hammon N."/>
            <person name="Israni S."/>
            <person name="Dalin E."/>
            <person name="Tice H."/>
            <person name="Pitluck S."/>
            <person name="Brettin T."/>
            <person name="Bruce D."/>
            <person name="Han C."/>
            <person name="Tapia R."/>
            <person name="Saunders E."/>
            <person name="Gilna P."/>
            <person name="Schmutz J."/>
            <person name="Larimer F."/>
            <person name="Land M."/>
            <person name="Kyrpides N."/>
            <person name="Anderson I."/>
            <person name="Richardson P."/>
        </authorList>
    </citation>
    <scope>NUCLEOTIDE SEQUENCE [LARGE SCALE GENOMIC DNA]</scope>
    <source>
        <strain evidence="9">KT / ATCC 51484 / DSM 6875</strain>
    </source>
</reference>
<gene>
    <name evidence="8" type="ordered locus">Mfla_1301</name>
</gene>
<dbReference type="SUPFAM" id="SSF51197">
    <property type="entry name" value="Clavaminate synthase-like"/>
    <property type="match status" value="1"/>
</dbReference>
<name>Q1H1R8_METFK</name>
<dbReference type="PANTHER" id="PTHR16557">
    <property type="entry name" value="ALKYLATED DNA REPAIR PROTEIN ALKB-RELATED"/>
    <property type="match status" value="1"/>
</dbReference>
<dbReference type="InterPro" id="IPR005123">
    <property type="entry name" value="Oxoglu/Fe-dep_dioxygenase_dom"/>
</dbReference>
<dbReference type="NCBIfam" id="NF011930">
    <property type="entry name" value="PRK15401.1"/>
    <property type="match status" value="1"/>
</dbReference>
<keyword evidence="1 6" id="KW-0479">Metal-binding</keyword>
<keyword evidence="2 8" id="KW-0223">Dioxygenase</keyword>
<dbReference type="KEGG" id="mfa:Mfla_1301"/>
<feature type="binding site" evidence="5">
    <location>
        <position position="189"/>
    </location>
    <ligand>
        <name>substrate</name>
    </ligand>
</feature>
<dbReference type="PROSITE" id="PS51471">
    <property type="entry name" value="FE2OG_OXY"/>
    <property type="match status" value="1"/>
</dbReference>
<dbReference type="InterPro" id="IPR037151">
    <property type="entry name" value="AlkB-like_sf"/>
</dbReference>
<dbReference type="PANTHER" id="PTHR16557:SF2">
    <property type="entry name" value="NUCLEIC ACID DIOXYGENASE ALKBH1"/>
    <property type="match status" value="1"/>
</dbReference>
<keyword evidence="4 6" id="KW-0408">Iron</keyword>
<evidence type="ECO:0000256" key="1">
    <source>
        <dbReference type="ARBA" id="ARBA00022723"/>
    </source>
</evidence>
<evidence type="ECO:0000256" key="2">
    <source>
        <dbReference type="ARBA" id="ARBA00022964"/>
    </source>
</evidence>
<evidence type="ECO:0000259" key="7">
    <source>
        <dbReference type="PROSITE" id="PS51471"/>
    </source>
</evidence>
<feature type="binding site" evidence="6">
    <location>
        <position position="215"/>
    </location>
    <ligand>
        <name>Fe cation</name>
        <dbReference type="ChEBI" id="CHEBI:24875"/>
        <note>catalytic</note>
    </ligand>
</feature>
<evidence type="ECO:0000256" key="4">
    <source>
        <dbReference type="ARBA" id="ARBA00023004"/>
    </source>
</evidence>
<feature type="binding site" evidence="5">
    <location>
        <position position="163"/>
    </location>
    <ligand>
        <name>substrate</name>
    </ligand>
</feature>
<evidence type="ECO:0000256" key="5">
    <source>
        <dbReference type="PIRSR" id="PIRSR604574-1"/>
    </source>
</evidence>